<dbReference type="RefSeq" id="WP_131917658.1">
    <property type="nucleotide sequence ID" value="NZ_JAOQNU010000001.1"/>
</dbReference>
<dbReference type="CDD" id="cd06133">
    <property type="entry name" value="ERI-1_3'hExo_like"/>
    <property type="match status" value="1"/>
</dbReference>
<dbReference type="AlphaFoldDB" id="A0A4R2S0F4"/>
<proteinExistence type="predicted"/>
<dbReference type="InterPro" id="IPR036397">
    <property type="entry name" value="RNaseH_sf"/>
</dbReference>
<evidence type="ECO:0000313" key="5">
    <source>
        <dbReference type="EMBL" id="TCP68899.1"/>
    </source>
</evidence>
<dbReference type="SMART" id="SM00479">
    <property type="entry name" value="EXOIII"/>
    <property type="match status" value="1"/>
</dbReference>
<dbReference type="GO" id="GO:0000175">
    <property type="term" value="F:3'-5'-RNA exonuclease activity"/>
    <property type="evidence" value="ECO:0007669"/>
    <property type="project" value="InterPro"/>
</dbReference>
<keyword evidence="1" id="KW-0540">Nuclease</keyword>
<dbReference type="InterPro" id="IPR013520">
    <property type="entry name" value="Ribonucl_H"/>
</dbReference>
<dbReference type="SUPFAM" id="SSF53098">
    <property type="entry name" value="Ribonuclease H-like"/>
    <property type="match status" value="1"/>
</dbReference>
<evidence type="ECO:0000259" key="4">
    <source>
        <dbReference type="SMART" id="SM00479"/>
    </source>
</evidence>
<reference evidence="5 6" key="1">
    <citation type="submission" date="2019-03" db="EMBL/GenBank/DDBJ databases">
        <title>Genomic Encyclopedia of Type Strains, Phase IV (KMG-IV): sequencing the most valuable type-strain genomes for metagenomic binning, comparative biology and taxonomic classification.</title>
        <authorList>
            <person name="Goeker M."/>
        </authorList>
    </citation>
    <scope>NUCLEOTIDE SEQUENCE [LARGE SCALE GENOMIC DNA]</scope>
    <source>
        <strain evidence="5 6">DSM 11170</strain>
    </source>
</reference>
<sequence>MNKRNWLVLDFEFSLYQRSYGRPRAFFPEIIEVGAIVVEGIDSSLDGGYQTFVKPRFFPRLTEECKQLTMIRQADVDGGVPLEVMLEQLLPMYSPGETMIVAWGEADRDVLHNVCQRYGLEYPFIWDDYVDLSMEHKRFYGLERRISLKKAVDALNLDLLGVSHSALDDARNTALIIQCMLEDGWCLKREATTVPEAVSDIS</sequence>
<dbReference type="InterPro" id="IPR047201">
    <property type="entry name" value="ERI-1_3'hExo-like"/>
</dbReference>
<keyword evidence="3" id="KW-0269">Exonuclease</keyword>
<dbReference type="GO" id="GO:0003676">
    <property type="term" value="F:nucleic acid binding"/>
    <property type="evidence" value="ECO:0007669"/>
    <property type="project" value="InterPro"/>
</dbReference>
<dbReference type="Gene3D" id="3.30.420.10">
    <property type="entry name" value="Ribonuclease H-like superfamily/Ribonuclease H"/>
    <property type="match status" value="1"/>
</dbReference>
<dbReference type="OrthoDB" id="159416at2"/>
<keyword evidence="2" id="KW-0378">Hydrolase</keyword>
<protein>
    <submittedName>
        <fullName evidence="5">Sporulation inhibitor KapD</fullName>
    </submittedName>
</protein>
<evidence type="ECO:0000256" key="3">
    <source>
        <dbReference type="ARBA" id="ARBA00022839"/>
    </source>
</evidence>
<accession>A0A4R2S0F4</accession>
<dbReference type="PANTHER" id="PTHR23044:SF61">
    <property type="entry name" value="3'-5' EXORIBONUCLEASE 1-RELATED"/>
    <property type="match status" value="1"/>
</dbReference>
<dbReference type="Pfam" id="PF00929">
    <property type="entry name" value="RNase_T"/>
    <property type="match status" value="1"/>
</dbReference>
<gene>
    <name evidence="5" type="ORF">EDD73_10165</name>
</gene>
<dbReference type="NCBIfam" id="NF005838">
    <property type="entry name" value="PRK07748.1"/>
    <property type="match status" value="1"/>
</dbReference>
<dbReference type="InterPro" id="IPR012337">
    <property type="entry name" value="RNaseH-like_sf"/>
</dbReference>
<comment type="caution">
    <text evidence="5">The sequence shown here is derived from an EMBL/GenBank/DDBJ whole genome shotgun (WGS) entry which is preliminary data.</text>
</comment>
<feature type="domain" description="Exonuclease" evidence="4">
    <location>
        <begin position="5"/>
        <end position="186"/>
    </location>
</feature>
<evidence type="ECO:0000256" key="2">
    <source>
        <dbReference type="ARBA" id="ARBA00022801"/>
    </source>
</evidence>
<evidence type="ECO:0000256" key="1">
    <source>
        <dbReference type="ARBA" id="ARBA00022722"/>
    </source>
</evidence>
<dbReference type="Proteomes" id="UP000294813">
    <property type="component" value="Unassembled WGS sequence"/>
</dbReference>
<dbReference type="PANTHER" id="PTHR23044">
    <property type="entry name" value="3'-5' EXONUCLEASE ERI1-RELATED"/>
    <property type="match status" value="1"/>
</dbReference>
<dbReference type="InterPro" id="IPR051274">
    <property type="entry name" value="3-5_Exoribonuclease"/>
</dbReference>
<keyword evidence="6" id="KW-1185">Reference proteome</keyword>
<name>A0A4R2S0F4_9FIRM</name>
<evidence type="ECO:0000313" key="6">
    <source>
        <dbReference type="Proteomes" id="UP000294813"/>
    </source>
</evidence>
<organism evidence="5 6">
    <name type="scientific">Heliophilum fasciatum</name>
    <dbReference type="NCBI Taxonomy" id="35700"/>
    <lineage>
        <taxon>Bacteria</taxon>
        <taxon>Bacillati</taxon>
        <taxon>Bacillota</taxon>
        <taxon>Clostridia</taxon>
        <taxon>Eubacteriales</taxon>
        <taxon>Heliobacteriaceae</taxon>
        <taxon>Heliophilum</taxon>
    </lineage>
</organism>
<dbReference type="EMBL" id="SLXT01000001">
    <property type="protein sequence ID" value="TCP68899.1"/>
    <property type="molecule type" value="Genomic_DNA"/>
</dbReference>